<evidence type="ECO:0000313" key="3">
    <source>
        <dbReference type="EMBL" id="KAF5764697.1"/>
    </source>
</evidence>
<evidence type="ECO:0000313" key="5">
    <source>
        <dbReference type="Proteomes" id="UP000215914"/>
    </source>
</evidence>
<dbReference type="PANTHER" id="PTHR10404:SF46">
    <property type="entry name" value="VACUOLAR PROTEIN SORTING-ASSOCIATED PROTEIN 70"/>
    <property type="match status" value="1"/>
</dbReference>
<accession>A0A251SD40</accession>
<evidence type="ECO:0000256" key="2">
    <source>
        <dbReference type="SAM" id="Phobius"/>
    </source>
</evidence>
<evidence type="ECO:0000256" key="1">
    <source>
        <dbReference type="ARBA" id="ARBA00023180"/>
    </source>
</evidence>
<keyword evidence="3" id="KW-0645">Protease</keyword>
<dbReference type="EMBL" id="MNCJ02000330">
    <property type="protein sequence ID" value="KAF5764697.1"/>
    <property type="molecule type" value="Genomic_DNA"/>
</dbReference>
<dbReference type="InParanoid" id="A0A251SD40"/>
<dbReference type="AlphaFoldDB" id="A0A251SD40"/>
<dbReference type="EMBL" id="CM007904">
    <property type="protein sequence ID" value="OTF95350.1"/>
    <property type="molecule type" value="Genomic_DNA"/>
</dbReference>
<keyword evidence="2" id="KW-0472">Membrane</keyword>
<dbReference type="PANTHER" id="PTHR10404">
    <property type="entry name" value="N-ACETYLATED-ALPHA-LINKED ACIDIC DIPEPTIDASE"/>
    <property type="match status" value="1"/>
</dbReference>
<dbReference type="SUPFAM" id="SSF52025">
    <property type="entry name" value="PA domain"/>
    <property type="match status" value="1"/>
</dbReference>
<reference evidence="3" key="3">
    <citation type="submission" date="2020-06" db="EMBL/GenBank/DDBJ databases">
        <title>Helianthus annuus Genome sequencing and assembly Release 2.</title>
        <authorList>
            <person name="Gouzy J."/>
            <person name="Langlade N."/>
            <person name="Munos S."/>
        </authorList>
    </citation>
    <scope>NUCLEOTIDE SEQUENCE</scope>
    <source>
        <tissue evidence="3">Leaves</tissue>
    </source>
</reference>
<feature type="transmembrane region" description="Helical" evidence="2">
    <location>
        <begin position="145"/>
        <end position="163"/>
    </location>
</feature>
<keyword evidence="1" id="KW-0325">Glycoprotein</keyword>
<protein>
    <submittedName>
        <fullName evidence="3">Glutamate carboxypeptidase II</fullName>
        <ecNumber evidence="3">3.4.17.21</ecNumber>
    </submittedName>
</protein>
<keyword evidence="2" id="KW-0812">Transmembrane</keyword>
<dbReference type="Gramene" id="mRNA:HanXRQr2_Chr15g0695061">
    <property type="protein sequence ID" value="CDS:HanXRQr2_Chr15g0695061.1"/>
    <property type="gene ID" value="HanXRQr2_Chr15g0695061"/>
</dbReference>
<proteinExistence type="predicted"/>
<keyword evidence="3" id="KW-0121">Carboxypeptidase</keyword>
<dbReference type="InterPro" id="IPR046450">
    <property type="entry name" value="PA_dom_sf"/>
</dbReference>
<reference evidence="4" key="2">
    <citation type="submission" date="2017-02" db="EMBL/GenBank/DDBJ databases">
        <title>Sunflower complete genome.</title>
        <authorList>
            <person name="Langlade N."/>
            <person name="Munos S."/>
        </authorList>
    </citation>
    <scope>NUCLEOTIDE SEQUENCE [LARGE SCALE GENOMIC DNA]</scope>
    <source>
        <tissue evidence="4">Leaves</tissue>
    </source>
</reference>
<dbReference type="EC" id="3.4.17.21" evidence="3"/>
<reference evidence="3 5" key="1">
    <citation type="journal article" date="2017" name="Nature">
        <title>The sunflower genome provides insights into oil metabolism, flowering and Asterid evolution.</title>
        <authorList>
            <person name="Badouin H."/>
            <person name="Gouzy J."/>
            <person name="Grassa C.J."/>
            <person name="Murat F."/>
            <person name="Staton S.E."/>
            <person name="Cottret L."/>
            <person name="Lelandais-Briere C."/>
            <person name="Owens G.L."/>
            <person name="Carrere S."/>
            <person name="Mayjonade B."/>
            <person name="Legrand L."/>
            <person name="Gill N."/>
            <person name="Kane N.C."/>
            <person name="Bowers J.E."/>
            <person name="Hubner S."/>
            <person name="Bellec A."/>
            <person name="Berard A."/>
            <person name="Berges H."/>
            <person name="Blanchet N."/>
            <person name="Boniface M.C."/>
            <person name="Brunel D."/>
            <person name="Catrice O."/>
            <person name="Chaidir N."/>
            <person name="Claudel C."/>
            <person name="Donnadieu C."/>
            <person name="Faraut T."/>
            <person name="Fievet G."/>
            <person name="Helmstetter N."/>
            <person name="King M."/>
            <person name="Knapp S.J."/>
            <person name="Lai Z."/>
            <person name="Le Paslier M.C."/>
            <person name="Lippi Y."/>
            <person name="Lorenzon L."/>
            <person name="Mandel J.R."/>
            <person name="Marage G."/>
            <person name="Marchand G."/>
            <person name="Marquand E."/>
            <person name="Bret-Mestries E."/>
            <person name="Morien E."/>
            <person name="Nambeesan S."/>
            <person name="Nguyen T."/>
            <person name="Pegot-Espagnet P."/>
            <person name="Pouilly N."/>
            <person name="Raftis F."/>
            <person name="Sallet E."/>
            <person name="Schiex T."/>
            <person name="Thomas J."/>
            <person name="Vandecasteele C."/>
            <person name="Vares D."/>
            <person name="Vear F."/>
            <person name="Vautrin S."/>
            <person name="Crespi M."/>
            <person name="Mangin B."/>
            <person name="Burke J.M."/>
            <person name="Salse J."/>
            <person name="Munos S."/>
            <person name="Vincourt P."/>
            <person name="Rieseberg L.H."/>
            <person name="Langlade N.B."/>
        </authorList>
    </citation>
    <scope>NUCLEOTIDE SEQUENCE [LARGE SCALE GENOMIC DNA]</scope>
    <source>
        <strain evidence="5">cv. SF193</strain>
        <tissue evidence="3">Leaves</tissue>
    </source>
</reference>
<gene>
    <name evidence="4" type="ORF">HannXRQ_Chr15g0482101</name>
    <name evidence="3" type="ORF">HanXRQr2_Chr15g0695061</name>
</gene>
<dbReference type="Gene3D" id="3.50.30.30">
    <property type="match status" value="1"/>
</dbReference>
<keyword evidence="5" id="KW-1185">Reference proteome</keyword>
<dbReference type="GO" id="GO:0004181">
    <property type="term" value="F:metallocarboxypeptidase activity"/>
    <property type="evidence" value="ECO:0007669"/>
    <property type="project" value="UniProtKB-EC"/>
</dbReference>
<dbReference type="Proteomes" id="UP000215914">
    <property type="component" value="Chromosome 15"/>
</dbReference>
<name>A0A251SD40_HELAN</name>
<dbReference type="InterPro" id="IPR039373">
    <property type="entry name" value="Peptidase_M28B"/>
</dbReference>
<sequence length="168" mass="18004">MQILRLREKDFIGSVRRSLAFKPLAAGAGNGDRAGGSFGGFVEKIGSSIRKLKIFSNAGAMGVLIYFDQYGGVGGGTKWFPDDTWLPPSGVHVGSVFNGAGDPTTPGWPSSLEGCERLSEDEVERAGDVPLIPSLPISDADGEEILRWIGGVVAFPITFWATFFHEDR</sequence>
<dbReference type="STRING" id="4232.A0A251SD40"/>
<keyword evidence="3" id="KW-0378">Hydrolase</keyword>
<keyword evidence="2" id="KW-1133">Transmembrane helix</keyword>
<evidence type="ECO:0000313" key="4">
    <source>
        <dbReference type="EMBL" id="OTF95350.1"/>
    </source>
</evidence>
<organism evidence="4 5">
    <name type="scientific">Helianthus annuus</name>
    <name type="common">Common sunflower</name>
    <dbReference type="NCBI Taxonomy" id="4232"/>
    <lineage>
        <taxon>Eukaryota</taxon>
        <taxon>Viridiplantae</taxon>
        <taxon>Streptophyta</taxon>
        <taxon>Embryophyta</taxon>
        <taxon>Tracheophyta</taxon>
        <taxon>Spermatophyta</taxon>
        <taxon>Magnoliopsida</taxon>
        <taxon>eudicotyledons</taxon>
        <taxon>Gunneridae</taxon>
        <taxon>Pentapetalae</taxon>
        <taxon>asterids</taxon>
        <taxon>campanulids</taxon>
        <taxon>Asterales</taxon>
        <taxon>Asteraceae</taxon>
        <taxon>Asteroideae</taxon>
        <taxon>Heliantheae alliance</taxon>
        <taxon>Heliantheae</taxon>
        <taxon>Helianthus</taxon>
    </lineage>
</organism>